<evidence type="ECO:0000256" key="16">
    <source>
        <dbReference type="ARBA" id="ARBA00049209"/>
    </source>
</evidence>
<feature type="binding site" evidence="18">
    <location>
        <position position="143"/>
    </location>
    <ligand>
        <name>(6S)-NADPHX</name>
        <dbReference type="ChEBI" id="CHEBI:64076"/>
    </ligand>
</feature>
<comment type="similarity">
    <text evidence="3 19">In the N-terminal section; belongs to the NnrE/AIBP family.</text>
</comment>
<comment type="similarity">
    <text evidence="17">Belongs to the NnrD/CARKD family.</text>
</comment>
<feature type="domain" description="YjeF C-terminal" evidence="20">
    <location>
        <begin position="229"/>
        <end position="514"/>
    </location>
</feature>
<feature type="binding site" evidence="18">
    <location>
        <begin position="132"/>
        <end position="138"/>
    </location>
    <ligand>
        <name>(6S)-NADPHX</name>
        <dbReference type="ChEBI" id="CHEBI:64076"/>
    </ligand>
</feature>
<dbReference type="SUPFAM" id="SSF64153">
    <property type="entry name" value="YjeF N-terminal domain-like"/>
    <property type="match status" value="1"/>
</dbReference>
<feature type="domain" description="YjeF N-terminal" evidence="21">
    <location>
        <begin position="9"/>
        <end position="219"/>
    </location>
</feature>
<feature type="binding site" evidence="17">
    <location>
        <position position="337"/>
    </location>
    <ligand>
        <name>(6S)-NADPHX</name>
        <dbReference type="ChEBI" id="CHEBI:64076"/>
    </ligand>
</feature>
<keyword evidence="9 18" id="KW-0630">Potassium</keyword>
<dbReference type="GO" id="GO:0005524">
    <property type="term" value="F:ATP binding"/>
    <property type="evidence" value="ECO:0007669"/>
    <property type="project" value="UniProtKB-UniRule"/>
</dbReference>
<evidence type="ECO:0000256" key="3">
    <source>
        <dbReference type="ARBA" id="ARBA00006001"/>
    </source>
</evidence>
<feature type="binding site" evidence="17">
    <location>
        <position position="388"/>
    </location>
    <ligand>
        <name>(6S)-NADPHX</name>
        <dbReference type="ChEBI" id="CHEBI:64076"/>
    </ligand>
</feature>
<name>A0A238XKH4_9BACT</name>
<evidence type="ECO:0000256" key="13">
    <source>
        <dbReference type="ARBA" id="ARBA00023268"/>
    </source>
</evidence>
<keyword evidence="13" id="KW-0511">Multifunctional enzyme</keyword>
<evidence type="ECO:0000259" key="20">
    <source>
        <dbReference type="PROSITE" id="PS51383"/>
    </source>
</evidence>
<comment type="similarity">
    <text evidence="4 19">In the C-terminal section; belongs to the NnrD/CARKD family.</text>
</comment>
<comment type="catalytic activity">
    <reaction evidence="2 18 19">
        <text>(6R)-NADPHX = (6S)-NADPHX</text>
        <dbReference type="Rhea" id="RHEA:32227"/>
        <dbReference type="ChEBI" id="CHEBI:64076"/>
        <dbReference type="ChEBI" id="CHEBI:64077"/>
        <dbReference type="EC" id="5.1.99.6"/>
    </reaction>
</comment>
<dbReference type="PIRSF" id="PIRSF017184">
    <property type="entry name" value="Nnr"/>
    <property type="match status" value="1"/>
</dbReference>
<dbReference type="InterPro" id="IPR004443">
    <property type="entry name" value="YjeF_N_dom"/>
</dbReference>
<protein>
    <recommendedName>
        <fullName evidence="19">Bifunctional NAD(P)H-hydrate repair enzyme</fullName>
    </recommendedName>
    <alternativeName>
        <fullName evidence="19">Nicotinamide nucleotide repair protein</fullName>
    </alternativeName>
    <domain>
        <recommendedName>
            <fullName evidence="19">ADP-dependent (S)-NAD(P)H-hydrate dehydratase</fullName>
            <ecNumber evidence="19">4.2.1.136</ecNumber>
        </recommendedName>
        <alternativeName>
            <fullName evidence="19">ADP-dependent NAD(P)HX dehydratase</fullName>
        </alternativeName>
    </domain>
    <domain>
        <recommendedName>
            <fullName evidence="19">NAD(P)H-hydrate epimerase</fullName>
            <ecNumber evidence="19">5.1.99.6</ecNumber>
        </recommendedName>
    </domain>
</protein>
<feature type="binding site" evidence="18">
    <location>
        <position position="57"/>
    </location>
    <ligand>
        <name>K(+)</name>
        <dbReference type="ChEBI" id="CHEBI:29103"/>
    </ligand>
</feature>
<dbReference type="OrthoDB" id="9806925at2"/>
<dbReference type="CDD" id="cd01171">
    <property type="entry name" value="YXKO-related"/>
    <property type="match status" value="1"/>
</dbReference>
<evidence type="ECO:0000256" key="11">
    <source>
        <dbReference type="ARBA" id="ARBA00023235"/>
    </source>
</evidence>
<dbReference type="Pfam" id="PF03853">
    <property type="entry name" value="YjeF_N"/>
    <property type="match status" value="1"/>
</dbReference>
<dbReference type="PROSITE" id="PS51383">
    <property type="entry name" value="YJEF_C_3"/>
    <property type="match status" value="1"/>
</dbReference>
<evidence type="ECO:0000256" key="14">
    <source>
        <dbReference type="ARBA" id="ARBA00025153"/>
    </source>
</evidence>
<feature type="binding site" evidence="17">
    <location>
        <position position="455"/>
    </location>
    <ligand>
        <name>(6S)-NADPHX</name>
        <dbReference type="ChEBI" id="CHEBI:64076"/>
    </ligand>
</feature>
<evidence type="ECO:0000256" key="9">
    <source>
        <dbReference type="ARBA" id="ARBA00022958"/>
    </source>
</evidence>
<dbReference type="PANTHER" id="PTHR12592:SF0">
    <property type="entry name" value="ATP-DEPENDENT (S)-NAD(P)H-HYDRATE DEHYDRATASE"/>
    <property type="match status" value="1"/>
</dbReference>
<dbReference type="PROSITE" id="PS51385">
    <property type="entry name" value="YJEF_N"/>
    <property type="match status" value="1"/>
</dbReference>
<comment type="cofactor">
    <cofactor evidence="17">
        <name>Mg(2+)</name>
        <dbReference type="ChEBI" id="CHEBI:18420"/>
    </cofactor>
</comment>
<dbReference type="PANTHER" id="PTHR12592">
    <property type="entry name" value="ATP-DEPENDENT (S)-NAD(P)H-HYDRATE DEHYDRATASE FAMILY MEMBER"/>
    <property type="match status" value="1"/>
</dbReference>
<keyword evidence="11 18" id="KW-0413">Isomerase</keyword>
<dbReference type="Gene3D" id="3.40.1190.20">
    <property type="match status" value="1"/>
</dbReference>
<comment type="catalytic activity">
    <reaction evidence="16 17 19">
        <text>(6S)-NADPHX + ADP = AMP + phosphate + NADPH + H(+)</text>
        <dbReference type="Rhea" id="RHEA:32235"/>
        <dbReference type="ChEBI" id="CHEBI:15378"/>
        <dbReference type="ChEBI" id="CHEBI:43474"/>
        <dbReference type="ChEBI" id="CHEBI:57783"/>
        <dbReference type="ChEBI" id="CHEBI:64076"/>
        <dbReference type="ChEBI" id="CHEBI:456215"/>
        <dbReference type="ChEBI" id="CHEBI:456216"/>
        <dbReference type="EC" id="4.2.1.136"/>
    </reaction>
</comment>
<keyword evidence="23" id="KW-1185">Reference proteome</keyword>
<evidence type="ECO:0000256" key="4">
    <source>
        <dbReference type="ARBA" id="ARBA00009524"/>
    </source>
</evidence>
<evidence type="ECO:0000256" key="17">
    <source>
        <dbReference type="HAMAP-Rule" id="MF_01965"/>
    </source>
</evidence>
<evidence type="ECO:0000313" key="22">
    <source>
        <dbReference type="EMBL" id="SNR59172.1"/>
    </source>
</evidence>
<feature type="binding site" evidence="18">
    <location>
        <position position="128"/>
    </location>
    <ligand>
        <name>K(+)</name>
        <dbReference type="ChEBI" id="CHEBI:29103"/>
    </ligand>
</feature>
<evidence type="ECO:0000256" key="18">
    <source>
        <dbReference type="HAMAP-Rule" id="MF_01966"/>
    </source>
</evidence>
<dbReference type="GO" id="GO:0052856">
    <property type="term" value="F:NAD(P)HX epimerase activity"/>
    <property type="evidence" value="ECO:0007669"/>
    <property type="project" value="UniProtKB-UniRule"/>
</dbReference>
<comment type="function">
    <text evidence="18">Catalyzes the epimerization of the S- and R-forms of NAD(P)HX, a damaged form of NAD(P)H that is a result of enzymatic or heat-dependent hydration. This is a prerequisite for the S-specific NAD(P)H-hydrate dehydratase to allow the repair of both epimers of NAD(P)HX.</text>
</comment>
<dbReference type="AlphaFoldDB" id="A0A238XKH4"/>
<comment type="catalytic activity">
    <reaction evidence="15 17 19">
        <text>(6S)-NADHX + ADP = AMP + phosphate + NADH + H(+)</text>
        <dbReference type="Rhea" id="RHEA:32223"/>
        <dbReference type="ChEBI" id="CHEBI:15378"/>
        <dbReference type="ChEBI" id="CHEBI:43474"/>
        <dbReference type="ChEBI" id="CHEBI:57945"/>
        <dbReference type="ChEBI" id="CHEBI:64074"/>
        <dbReference type="ChEBI" id="CHEBI:456215"/>
        <dbReference type="ChEBI" id="CHEBI:456216"/>
        <dbReference type="EC" id="4.2.1.136"/>
    </reaction>
</comment>
<reference evidence="23" key="1">
    <citation type="submission" date="2017-06" db="EMBL/GenBank/DDBJ databases">
        <authorList>
            <person name="Varghese N."/>
            <person name="Submissions S."/>
        </authorList>
    </citation>
    <scope>NUCLEOTIDE SEQUENCE [LARGE SCALE GENOMIC DNA]</scope>
    <source>
        <strain evidence="23">DSM 15668</strain>
    </source>
</reference>
<dbReference type="GO" id="GO:0052855">
    <property type="term" value="F:ADP-dependent NAD(P)H-hydrate dehydratase activity"/>
    <property type="evidence" value="ECO:0007669"/>
    <property type="project" value="UniProtKB-UniRule"/>
</dbReference>
<evidence type="ECO:0000256" key="6">
    <source>
        <dbReference type="ARBA" id="ARBA00022741"/>
    </source>
</evidence>
<dbReference type="PROSITE" id="PS01050">
    <property type="entry name" value="YJEF_C_2"/>
    <property type="match status" value="1"/>
</dbReference>
<comment type="function">
    <text evidence="14 19">Bifunctional enzyme that catalyzes the epimerization of the S- and R-forms of NAD(P)HX and the dehydration of the S-form of NAD(P)HX at the expense of ADP, which is converted to AMP. This allows the repair of both epimers of NAD(P)HX, a damaged form of NAD(P)H that is a result of enzymatic or heat-dependent hydration.</text>
</comment>
<evidence type="ECO:0000256" key="5">
    <source>
        <dbReference type="ARBA" id="ARBA00022723"/>
    </source>
</evidence>
<comment type="similarity">
    <text evidence="18">Belongs to the NnrE/AIBP family.</text>
</comment>
<dbReference type="GO" id="GO:0046872">
    <property type="term" value="F:metal ion binding"/>
    <property type="evidence" value="ECO:0007669"/>
    <property type="project" value="UniProtKB-UniRule"/>
</dbReference>
<dbReference type="EC" id="4.2.1.136" evidence="19"/>
<comment type="cofactor">
    <cofactor evidence="18 19">
        <name>K(+)</name>
        <dbReference type="ChEBI" id="CHEBI:29103"/>
    </cofactor>
    <text evidence="18 19">Binds 1 potassium ion per subunit.</text>
</comment>
<feature type="binding site" evidence="18">
    <location>
        <position position="161"/>
    </location>
    <ligand>
        <name>(6S)-NADPHX</name>
        <dbReference type="ChEBI" id="CHEBI:64076"/>
    </ligand>
</feature>
<feature type="binding site" evidence="17">
    <location>
        <position position="264"/>
    </location>
    <ligand>
        <name>(6S)-NADPHX</name>
        <dbReference type="ChEBI" id="CHEBI:64076"/>
    </ligand>
</feature>
<evidence type="ECO:0000256" key="8">
    <source>
        <dbReference type="ARBA" id="ARBA00022857"/>
    </source>
</evidence>
<dbReference type="RefSeq" id="WP_089322087.1">
    <property type="nucleotide sequence ID" value="NZ_FZOB01000001.1"/>
</dbReference>
<feature type="binding site" evidence="17">
    <location>
        <position position="454"/>
    </location>
    <ligand>
        <name>AMP</name>
        <dbReference type="ChEBI" id="CHEBI:456215"/>
    </ligand>
</feature>
<dbReference type="EC" id="5.1.99.6" evidence="19"/>
<dbReference type="InterPro" id="IPR029056">
    <property type="entry name" value="Ribokinase-like"/>
</dbReference>
<evidence type="ECO:0000259" key="21">
    <source>
        <dbReference type="PROSITE" id="PS51385"/>
    </source>
</evidence>
<evidence type="ECO:0000256" key="15">
    <source>
        <dbReference type="ARBA" id="ARBA00048238"/>
    </source>
</evidence>
<dbReference type="Proteomes" id="UP000198405">
    <property type="component" value="Unassembled WGS sequence"/>
</dbReference>
<dbReference type="InterPro" id="IPR017953">
    <property type="entry name" value="Carbohydrate_kinase_pred_CS"/>
</dbReference>
<comment type="catalytic activity">
    <reaction evidence="1 18 19">
        <text>(6R)-NADHX = (6S)-NADHX</text>
        <dbReference type="Rhea" id="RHEA:32215"/>
        <dbReference type="ChEBI" id="CHEBI:64074"/>
        <dbReference type="ChEBI" id="CHEBI:64075"/>
        <dbReference type="EC" id="5.1.99.6"/>
    </reaction>
</comment>
<evidence type="ECO:0000256" key="12">
    <source>
        <dbReference type="ARBA" id="ARBA00023239"/>
    </source>
</evidence>
<dbReference type="InterPro" id="IPR030677">
    <property type="entry name" value="Nnr"/>
</dbReference>
<proteinExistence type="inferred from homology"/>
<sequence>MYVLKATEMAEIDRVTINEIGVPGAVLMENAARGLASVIFDRVKGKNALIVCGAGNNGGDGFAVARNLINHGYKVEIVLLTSPERLKGDAKINYDILLNMGVDVKVAEKETDLTVLLDSLKNADFVVDAIFGTGLTRPVEGFYATAIKFINEKSNFTVSVDIPSGLFAGESFLPEGEFIKADITVTFAYPKIAHVLPPACKMCGEVFVVDISIPESKVKNLLPHRELITVEKVAPAFPGRDMDTHKYNYGYLAVIGGSCGKTGAVSMTAMASLRTGVGLVTAIVPRDLNTIYEVKLTEPMTIPIISAEKGHFNANSLDEVITVLKESKFSTVAIGPGLGWNKDTEIFVSELLKTIKKPVVLDADGLNSISKNVDILKTLRETPILTPHTGEFSRLTGIPVKEINNRPIDTAVKFATEYGVVLVLKGARTIVATPEGKVYINTLGNPGMATAGTGDVLTGIIGALRAKGLSAELSAVAGVFVHSLSGDLAAKTLGEESLIATDLIKTLPEAIRFLKEAAEKEKSKDSFVKSFREIVGA</sequence>
<comment type="subunit">
    <text evidence="17">Homotetramer.</text>
</comment>
<evidence type="ECO:0000256" key="1">
    <source>
        <dbReference type="ARBA" id="ARBA00000013"/>
    </source>
</evidence>
<keyword evidence="10 17" id="KW-0520">NAD</keyword>
<dbReference type="NCBIfam" id="TIGR00196">
    <property type="entry name" value="yjeF_cterm"/>
    <property type="match status" value="1"/>
</dbReference>
<dbReference type="Gene3D" id="3.40.50.10260">
    <property type="entry name" value="YjeF N-terminal domain"/>
    <property type="match status" value="1"/>
</dbReference>
<dbReference type="GO" id="GO:0046496">
    <property type="term" value="P:nicotinamide nucleotide metabolic process"/>
    <property type="evidence" value="ECO:0007669"/>
    <property type="project" value="UniProtKB-UniRule"/>
</dbReference>
<dbReference type="SUPFAM" id="SSF53613">
    <property type="entry name" value="Ribokinase-like"/>
    <property type="match status" value="1"/>
</dbReference>
<feature type="binding site" evidence="17">
    <location>
        <begin position="425"/>
        <end position="429"/>
    </location>
    <ligand>
        <name>AMP</name>
        <dbReference type="ChEBI" id="CHEBI:456215"/>
    </ligand>
</feature>
<accession>A0A238XKH4</accession>
<dbReference type="HAMAP" id="MF_01966">
    <property type="entry name" value="NADHX_epimerase"/>
    <property type="match status" value="1"/>
</dbReference>
<dbReference type="EMBL" id="FZOB01000001">
    <property type="protein sequence ID" value="SNR59172.1"/>
    <property type="molecule type" value="Genomic_DNA"/>
</dbReference>
<evidence type="ECO:0000256" key="2">
    <source>
        <dbReference type="ARBA" id="ARBA00000909"/>
    </source>
</evidence>
<dbReference type="InterPro" id="IPR036652">
    <property type="entry name" value="YjeF_N_dom_sf"/>
</dbReference>
<evidence type="ECO:0000256" key="10">
    <source>
        <dbReference type="ARBA" id="ARBA00023027"/>
    </source>
</evidence>
<keyword evidence="12 17" id="KW-0456">Lyase</keyword>
<evidence type="ECO:0000256" key="7">
    <source>
        <dbReference type="ARBA" id="ARBA00022840"/>
    </source>
</evidence>
<feature type="binding site" evidence="18">
    <location>
        <position position="164"/>
    </location>
    <ligand>
        <name>K(+)</name>
        <dbReference type="ChEBI" id="CHEBI:29103"/>
    </ligand>
</feature>
<organism evidence="22 23">
    <name type="scientific">Desulfurobacterium atlanticum</name>
    <dbReference type="NCBI Taxonomy" id="240169"/>
    <lineage>
        <taxon>Bacteria</taxon>
        <taxon>Pseudomonadati</taxon>
        <taxon>Aquificota</taxon>
        <taxon>Aquificia</taxon>
        <taxon>Desulfurobacteriales</taxon>
        <taxon>Desulfurobacteriaceae</taxon>
        <taxon>Desulfurobacterium</taxon>
    </lineage>
</organism>
<comment type="function">
    <text evidence="17">Catalyzes the dehydration of the S-form of NAD(P)HX at the expense of ADP, which is converted to AMP. Together with NAD(P)HX epimerase, which catalyzes the epimerization of the S- and R-forms, the enzyme allows the repair of both epimers of NAD(P)HX, a damaged form of NAD(P)H that is a result of enzymatic or heat-dependent hydration.</text>
</comment>
<dbReference type="NCBIfam" id="TIGR00197">
    <property type="entry name" value="yjeF_nterm"/>
    <property type="match status" value="1"/>
</dbReference>
<evidence type="ECO:0000256" key="19">
    <source>
        <dbReference type="PIRNR" id="PIRNR017184"/>
    </source>
</evidence>
<gene>
    <name evidence="17" type="primary">nnrD</name>
    <name evidence="18" type="synonym">nnrE</name>
    <name evidence="22" type="ORF">SAMN06265340_10149</name>
</gene>
<keyword evidence="5 18" id="KW-0479">Metal-binding</keyword>
<evidence type="ECO:0000313" key="23">
    <source>
        <dbReference type="Proteomes" id="UP000198405"/>
    </source>
</evidence>
<dbReference type="InterPro" id="IPR000631">
    <property type="entry name" value="CARKD"/>
</dbReference>
<dbReference type="GO" id="GO:0110051">
    <property type="term" value="P:metabolite repair"/>
    <property type="evidence" value="ECO:0007669"/>
    <property type="project" value="TreeGrafter"/>
</dbReference>
<keyword evidence="8 17" id="KW-0521">NADP</keyword>
<keyword evidence="7 17" id="KW-0067">ATP-binding</keyword>
<dbReference type="HAMAP" id="MF_01965">
    <property type="entry name" value="NADHX_dehydratase"/>
    <property type="match status" value="1"/>
</dbReference>
<dbReference type="Pfam" id="PF01256">
    <property type="entry name" value="Carb_kinase"/>
    <property type="match status" value="1"/>
</dbReference>
<feature type="binding site" evidence="18">
    <location>
        <begin position="56"/>
        <end position="60"/>
    </location>
    <ligand>
        <name>(6S)-NADPHX</name>
        <dbReference type="ChEBI" id="CHEBI:64076"/>
    </ligand>
</feature>
<keyword evidence="6 17" id="KW-0547">Nucleotide-binding</keyword>